<dbReference type="Gene3D" id="3.40.50.300">
    <property type="entry name" value="P-loop containing nucleotide triphosphate hydrolases"/>
    <property type="match status" value="1"/>
</dbReference>
<proteinExistence type="predicted"/>
<dbReference type="Pfam" id="PF25053">
    <property type="entry name" value="DUF7791"/>
    <property type="match status" value="1"/>
</dbReference>
<feature type="domain" description="DUF7791" evidence="3">
    <location>
        <begin position="588"/>
        <end position="742"/>
    </location>
</feature>
<evidence type="ECO:0000259" key="3">
    <source>
        <dbReference type="Pfam" id="PF25053"/>
    </source>
</evidence>
<evidence type="ECO:0000313" key="4">
    <source>
        <dbReference type="EMBL" id="CZR69404.1"/>
    </source>
</evidence>
<keyword evidence="5" id="KW-1185">Reference proteome</keyword>
<dbReference type="AlphaFoldDB" id="A0A1L7XWI9"/>
<dbReference type="OrthoDB" id="443402at2759"/>
<gene>
    <name evidence="4" type="ORF">PAC_19304</name>
</gene>
<organism evidence="4 5">
    <name type="scientific">Phialocephala subalpina</name>
    <dbReference type="NCBI Taxonomy" id="576137"/>
    <lineage>
        <taxon>Eukaryota</taxon>
        <taxon>Fungi</taxon>
        <taxon>Dikarya</taxon>
        <taxon>Ascomycota</taxon>
        <taxon>Pezizomycotina</taxon>
        <taxon>Leotiomycetes</taxon>
        <taxon>Helotiales</taxon>
        <taxon>Mollisiaceae</taxon>
        <taxon>Phialocephala</taxon>
        <taxon>Phialocephala fortinii species complex</taxon>
    </lineage>
</organism>
<dbReference type="SUPFAM" id="SSF52540">
    <property type="entry name" value="P-loop containing nucleoside triphosphate hydrolases"/>
    <property type="match status" value="1"/>
</dbReference>
<evidence type="ECO:0000313" key="5">
    <source>
        <dbReference type="Proteomes" id="UP000184330"/>
    </source>
</evidence>
<dbReference type="Pfam" id="PF24883">
    <property type="entry name" value="NPHP3_N"/>
    <property type="match status" value="1"/>
</dbReference>
<feature type="domain" description="Nephrocystin 3-like N-terminal" evidence="2">
    <location>
        <begin position="300"/>
        <end position="479"/>
    </location>
</feature>
<dbReference type="EMBL" id="FJOG01000070">
    <property type="protein sequence ID" value="CZR69404.1"/>
    <property type="molecule type" value="Genomic_DNA"/>
</dbReference>
<dbReference type="InterPro" id="IPR027417">
    <property type="entry name" value="P-loop_NTPase"/>
</dbReference>
<dbReference type="PANTHER" id="PTHR10039:SF5">
    <property type="entry name" value="NACHT DOMAIN-CONTAINING PROTEIN"/>
    <property type="match status" value="1"/>
</dbReference>
<reference evidence="4 5" key="1">
    <citation type="submission" date="2016-03" db="EMBL/GenBank/DDBJ databases">
        <authorList>
            <person name="Ploux O."/>
        </authorList>
    </citation>
    <scope>NUCLEOTIDE SEQUENCE [LARGE SCALE GENOMIC DNA]</scope>
    <source>
        <strain evidence="4 5">UAMH 11012</strain>
    </source>
</reference>
<evidence type="ECO:0000259" key="2">
    <source>
        <dbReference type="Pfam" id="PF24883"/>
    </source>
</evidence>
<dbReference type="STRING" id="576137.A0A1L7XWI9"/>
<sequence length="1048" mass="119433">MDPLSALSIAGTVAQFVDFGNKLLTSSIQLYKSSRGSLKVHEELELITGDLQSVLFKLRGARSANSSDVGPSVVGDDHQFQDSFRKLCDEATLIAEELLDKLNSLRVKDGKRPRWESLKVAVRSAWSKDEISALKTRLFTLREALHSRSILSIEEKIDATSIKLSSRFDSLDAQAQQLLEAITNTSEGFSIEVLDSLAALIRRSERVNEDEHHRTRQMIADLRNDLSSQSSPMEVITAQVEMLNVGSREEQDLRISVNKQILEELSYPGMTNRYEDIVEAHSKTFDWIFSDAKKSNLPWSDFGTWLRDDSDIYWINGKAGSGKSTLMKHIYDDAKTKKNLQLWINKNRMESFRCCLATFFFWNSGTKLQQSQQGLLRSLLFQILSQHTSLIPIVFPTRWAELYGRVALDITQRIVPKTWSLRQLHVALETLMDQKQYPLKLCFLIDGLDEFSGDPEQLCLFFKRLNERSDKAKFCLSSRPWVQFKQNFHGSASLRLQDLTSNDISKYVNDMFHQSPAFMRLAARDVELTSSLAREVLERADGVFLWVEIVVRHLLKGINNSDTIPELWSRLRSFPRELYPLYNVILSQIEPLYQEWASRTFQIMRVSLKLSSDPFEKMSLSRELNKSENVEDPGVGPLTLIGLLLAMDENCTSGSLAQIPPYEISKLCEETSVRLTARCAGLLEVNTQPMQTPGGFRIYPIRWMHRTARDFIEQDEKWTKDLSPPGFSPYFSMMRSCILCLTEIYSSLWERGHAHAAASITIKDAMIYAYHANGDSRSRRVRTGLLKSLMHVQSVPRDPSEALPAAETFLHWATMYCLSDFVEDILSAKQRTIQLQTSTILLRHLCGGMPSSSSALRPFPTAEMVDCLLKFGNFAPGRILEQLAAKDERQRWPGLGVISPKSQSNTISGPTRSRFIESQLSIIEAFSKYGLNRTGSVYDIPSDFVFQKEALLKTAEERLRLDLRDSLHMFSIIQTVEEVLKEEVRAHKKRKEQVSKKRKHCAKTETDTIAISDEVDDEDVIFLGERLVGGEKRIKVYEDDSEKGPRHL</sequence>
<evidence type="ECO:0000256" key="1">
    <source>
        <dbReference type="ARBA" id="ARBA00022737"/>
    </source>
</evidence>
<dbReference type="InterPro" id="IPR056884">
    <property type="entry name" value="NPHP3-like_N"/>
</dbReference>
<accession>A0A1L7XWI9</accession>
<protein>
    <submittedName>
        <fullName evidence="4">Uncharacterized protein</fullName>
    </submittedName>
</protein>
<name>A0A1L7XWI9_9HELO</name>
<dbReference type="Proteomes" id="UP000184330">
    <property type="component" value="Unassembled WGS sequence"/>
</dbReference>
<keyword evidence="1" id="KW-0677">Repeat</keyword>
<dbReference type="InterPro" id="IPR056693">
    <property type="entry name" value="DUF7791"/>
</dbReference>
<dbReference type="PANTHER" id="PTHR10039">
    <property type="entry name" value="AMELOGENIN"/>
    <property type="match status" value="1"/>
</dbReference>